<evidence type="ECO:0000313" key="2">
    <source>
        <dbReference type="EMBL" id="CAA9466432.1"/>
    </source>
</evidence>
<accession>A0A6J4R7P4</accession>
<evidence type="ECO:0000256" key="1">
    <source>
        <dbReference type="SAM" id="MobiDB-lite"/>
    </source>
</evidence>
<dbReference type="AlphaFoldDB" id="A0A6J4R7P4"/>
<feature type="region of interest" description="Disordered" evidence="1">
    <location>
        <begin position="1"/>
        <end position="25"/>
    </location>
</feature>
<feature type="non-terminal residue" evidence="2">
    <location>
        <position position="25"/>
    </location>
</feature>
<reference evidence="2" key="1">
    <citation type="submission" date="2020-02" db="EMBL/GenBank/DDBJ databases">
        <authorList>
            <person name="Meier V. D."/>
        </authorList>
    </citation>
    <scope>NUCLEOTIDE SEQUENCE</scope>
    <source>
        <strain evidence="2">AVDCRST_MAG13</strain>
    </source>
</reference>
<organism evidence="2">
    <name type="scientific">uncultured Solirubrobacteraceae bacterium</name>
    <dbReference type="NCBI Taxonomy" id="1162706"/>
    <lineage>
        <taxon>Bacteria</taxon>
        <taxon>Bacillati</taxon>
        <taxon>Actinomycetota</taxon>
        <taxon>Thermoleophilia</taxon>
        <taxon>Solirubrobacterales</taxon>
        <taxon>Solirubrobacteraceae</taxon>
        <taxon>environmental samples</taxon>
    </lineage>
</organism>
<gene>
    <name evidence="2" type="ORF">AVDCRST_MAG13-76</name>
</gene>
<dbReference type="EMBL" id="CADCVO010000013">
    <property type="protein sequence ID" value="CAA9466432.1"/>
    <property type="molecule type" value="Genomic_DNA"/>
</dbReference>
<feature type="compositionally biased region" description="Basic residues" evidence="1">
    <location>
        <begin position="1"/>
        <end position="11"/>
    </location>
</feature>
<protein>
    <submittedName>
        <fullName evidence="2">Uncharacterized protein</fullName>
    </submittedName>
</protein>
<feature type="non-terminal residue" evidence="2">
    <location>
        <position position="1"/>
    </location>
</feature>
<name>A0A6J4R7P4_9ACTN</name>
<feature type="compositionally biased region" description="Low complexity" evidence="1">
    <location>
        <begin position="12"/>
        <end position="25"/>
    </location>
</feature>
<sequence>GAASRGRRRGAAVHVQRGVAGPAGL</sequence>
<proteinExistence type="predicted"/>